<dbReference type="EMBL" id="JADEWB010000233">
    <property type="protein sequence ID" value="MBE9238939.1"/>
    <property type="molecule type" value="Genomic_DNA"/>
</dbReference>
<dbReference type="InterPro" id="IPR014056">
    <property type="entry name" value="TypeIITA-like_toxin_pred"/>
</dbReference>
<accession>A0ABR9VKB2</accession>
<proteinExistence type="predicted"/>
<dbReference type="PIRSF" id="PIRSF028744">
    <property type="entry name" value="Addict_mod_HI1419"/>
    <property type="match status" value="1"/>
</dbReference>
<dbReference type="PANTHER" id="PTHR41791">
    <property type="entry name" value="SSL7039 PROTEIN"/>
    <property type="match status" value="1"/>
</dbReference>
<evidence type="ECO:0000313" key="1">
    <source>
        <dbReference type="EMBL" id="MBE9238939.1"/>
    </source>
</evidence>
<dbReference type="InterPro" id="IPR009241">
    <property type="entry name" value="HigB-like"/>
</dbReference>
<evidence type="ECO:0000313" key="2">
    <source>
        <dbReference type="Proteomes" id="UP000606776"/>
    </source>
</evidence>
<comment type="caution">
    <text evidence="1">The sequence shown here is derived from an EMBL/GenBank/DDBJ whole genome shotgun (WGS) entry which is preliminary data.</text>
</comment>
<reference evidence="1 2" key="1">
    <citation type="submission" date="2020-10" db="EMBL/GenBank/DDBJ databases">
        <authorList>
            <person name="Castelo-Branco R."/>
            <person name="Eusebio N."/>
            <person name="Adriana R."/>
            <person name="Vieira A."/>
            <person name="Brugerolle De Fraissinette N."/>
            <person name="Rezende De Castro R."/>
            <person name="Schneider M.P."/>
            <person name="Vasconcelos V."/>
            <person name="Leao P.N."/>
        </authorList>
    </citation>
    <scope>NUCLEOTIDE SEQUENCE [LARGE SCALE GENOMIC DNA]</scope>
    <source>
        <strain evidence="1 2">LEGE 00250</strain>
    </source>
</reference>
<dbReference type="RefSeq" id="WP_190647772.1">
    <property type="nucleotide sequence ID" value="NZ_JADEWB010000233.1"/>
</dbReference>
<organism evidence="1 2">
    <name type="scientific">Sphaerospermopsis aphanizomenoides LEGE 00250</name>
    <dbReference type="NCBI Taxonomy" id="2777972"/>
    <lineage>
        <taxon>Bacteria</taxon>
        <taxon>Bacillati</taxon>
        <taxon>Cyanobacteriota</taxon>
        <taxon>Cyanophyceae</taxon>
        <taxon>Nostocales</taxon>
        <taxon>Aphanizomenonaceae</taxon>
        <taxon>Sphaerospermopsis</taxon>
        <taxon>Sphaerospermopsis aphanizomenoides</taxon>
    </lineage>
</organism>
<protein>
    <submittedName>
        <fullName evidence="1">Type II toxin-antitoxin system RelE/ParE family toxin</fullName>
    </submittedName>
</protein>
<dbReference type="Proteomes" id="UP000606776">
    <property type="component" value="Unassembled WGS sequence"/>
</dbReference>
<gene>
    <name evidence="1" type="ORF">IQ227_23695</name>
</gene>
<dbReference type="PANTHER" id="PTHR41791:SF1">
    <property type="entry name" value="SSL7039 PROTEIN"/>
    <property type="match status" value="1"/>
</dbReference>
<dbReference type="Pfam" id="PF05973">
    <property type="entry name" value="Gp49"/>
    <property type="match status" value="1"/>
</dbReference>
<keyword evidence="2" id="KW-1185">Reference proteome</keyword>
<name>A0ABR9VKB2_9CYAN</name>
<dbReference type="NCBIfam" id="TIGR02683">
    <property type="entry name" value="upstrm_HI1419"/>
    <property type="match status" value="1"/>
</dbReference>
<sequence>MNTQPREIKNYLTADGTNPFDNWFDALRDRRAKAKIRARLDRVEDGNLGDYKSVGEGVFELRIDYGSGYRIYFGQEGSTIILLLCGGDKSTQVKDIRKAKEYWEDYRSRDDA</sequence>